<dbReference type="GO" id="GO:0005576">
    <property type="term" value="C:extracellular region"/>
    <property type="evidence" value="ECO:0007669"/>
    <property type="project" value="InterPro"/>
</dbReference>
<feature type="chain" id="PRO_5033108263" description="Expansin" evidence="6">
    <location>
        <begin position="25"/>
        <end position="265"/>
    </location>
</feature>
<keyword evidence="3 6" id="KW-0964">Secreted</keyword>
<evidence type="ECO:0000313" key="9">
    <source>
        <dbReference type="EMBL" id="KAF3321483.1"/>
    </source>
</evidence>
<gene>
    <name evidence="9" type="ORF">FCM35_KLT14736</name>
</gene>
<name>A0A833QDQ5_9POAL</name>
<keyword evidence="2 6" id="KW-0134">Cell wall</keyword>
<keyword evidence="4 6" id="KW-0732">Signal</keyword>
<dbReference type="PRINTS" id="PR01225">
    <property type="entry name" value="EXPANSNFAMLY"/>
</dbReference>
<dbReference type="PROSITE" id="PS50843">
    <property type="entry name" value="EXPANSIN_CBD"/>
    <property type="match status" value="1"/>
</dbReference>
<dbReference type="GO" id="GO:0016020">
    <property type="term" value="C:membrane"/>
    <property type="evidence" value="ECO:0007669"/>
    <property type="project" value="UniProtKB-SubCell"/>
</dbReference>
<dbReference type="InterPro" id="IPR007118">
    <property type="entry name" value="Expan_Lol_pI"/>
</dbReference>
<feature type="signal peptide" evidence="6">
    <location>
        <begin position="1"/>
        <end position="24"/>
    </location>
</feature>
<evidence type="ECO:0000256" key="4">
    <source>
        <dbReference type="ARBA" id="ARBA00022729"/>
    </source>
</evidence>
<organism evidence="9 10">
    <name type="scientific">Carex littledalei</name>
    <dbReference type="NCBI Taxonomy" id="544730"/>
    <lineage>
        <taxon>Eukaryota</taxon>
        <taxon>Viridiplantae</taxon>
        <taxon>Streptophyta</taxon>
        <taxon>Embryophyta</taxon>
        <taxon>Tracheophyta</taxon>
        <taxon>Spermatophyta</taxon>
        <taxon>Magnoliopsida</taxon>
        <taxon>Liliopsida</taxon>
        <taxon>Poales</taxon>
        <taxon>Cyperaceae</taxon>
        <taxon>Cyperoideae</taxon>
        <taxon>Cariceae</taxon>
        <taxon>Carex</taxon>
        <taxon>Carex subgen. Euthyceras</taxon>
    </lineage>
</organism>
<dbReference type="PRINTS" id="PR01226">
    <property type="entry name" value="EXPANSIN"/>
</dbReference>
<accession>A0A833QDQ5</accession>
<dbReference type="PROSITE" id="PS50842">
    <property type="entry name" value="EXPANSIN_EG45"/>
    <property type="match status" value="1"/>
</dbReference>
<sequence length="265" mass="29138">MISLQTKISLFSFFLFYLFYSGLAKGEIEMGGNANEIEEWRSATATFVKENQLSSVTGGACGYGDLDEAGYGRDTTGLSSALFDRGGACGVCFEIRCVDHIHWCLQGSPSIVVTSTDFCAPNWGLPDEDGGWCNFPREHFEMSVAAFAGIAKTIANIVPVQYRRVKCQRTGGMRFTVTGSSYFHQVLITNVGSDGEITAVKVKGSRTGWISMGRNWGQIWQCDADLRDQPLSFEVTTRGGGTVTSYHVAPSTWQFRQTFEGKQFV</sequence>
<evidence type="ECO:0000256" key="6">
    <source>
        <dbReference type="RuleBase" id="RU365023"/>
    </source>
</evidence>
<dbReference type="Proteomes" id="UP000623129">
    <property type="component" value="Unassembled WGS sequence"/>
</dbReference>
<evidence type="ECO:0000259" key="8">
    <source>
        <dbReference type="PROSITE" id="PS50843"/>
    </source>
</evidence>
<feature type="domain" description="Expansin-like EG45" evidence="7">
    <location>
        <begin position="58"/>
        <end position="172"/>
    </location>
</feature>
<comment type="caution">
    <text evidence="9">The sequence shown here is derived from an EMBL/GenBank/DDBJ whole genome shotgun (WGS) entry which is preliminary data.</text>
</comment>
<dbReference type="Gene3D" id="2.60.40.760">
    <property type="entry name" value="Expansin, cellulose-binding-like domain"/>
    <property type="match status" value="1"/>
</dbReference>
<dbReference type="Pfam" id="PF01357">
    <property type="entry name" value="Expansin_C"/>
    <property type="match status" value="1"/>
</dbReference>
<keyword evidence="6" id="KW-0961">Cell wall biogenesis/degradation</keyword>
<dbReference type="InterPro" id="IPR007112">
    <property type="entry name" value="Expansin/allergen_DPBB_dom"/>
</dbReference>
<dbReference type="SUPFAM" id="SSF50685">
    <property type="entry name" value="Barwin-like endoglucanases"/>
    <property type="match status" value="1"/>
</dbReference>
<comment type="similarity">
    <text evidence="1 6">Belongs to the expansin family. Expansin A subfamily.</text>
</comment>
<evidence type="ECO:0000313" key="10">
    <source>
        <dbReference type="Proteomes" id="UP000623129"/>
    </source>
</evidence>
<dbReference type="Gene3D" id="2.40.40.10">
    <property type="entry name" value="RlpA-like domain"/>
    <property type="match status" value="1"/>
</dbReference>
<dbReference type="CDD" id="cd22274">
    <property type="entry name" value="DPBB_EXPA_N"/>
    <property type="match status" value="1"/>
</dbReference>
<feature type="domain" description="Expansin-like CBD" evidence="8">
    <location>
        <begin position="182"/>
        <end position="261"/>
    </location>
</feature>
<dbReference type="Pfam" id="PF03330">
    <property type="entry name" value="DPBB_1"/>
    <property type="match status" value="1"/>
</dbReference>
<dbReference type="GO" id="GO:0009664">
    <property type="term" value="P:plant-type cell wall organization"/>
    <property type="evidence" value="ECO:0007669"/>
    <property type="project" value="InterPro"/>
</dbReference>
<evidence type="ECO:0000256" key="2">
    <source>
        <dbReference type="ARBA" id="ARBA00022512"/>
    </source>
</evidence>
<keyword evidence="10" id="KW-1185">Reference proteome</keyword>
<evidence type="ECO:0000256" key="1">
    <source>
        <dbReference type="ARBA" id="ARBA00005392"/>
    </source>
</evidence>
<comment type="function">
    <text evidence="6">Causes loosening and extension of plant cell walls by disrupting non-covalent bonding between cellulose microfibrils and matrix glucans. No enzymatic activity has been found.</text>
</comment>
<dbReference type="InterPro" id="IPR009009">
    <property type="entry name" value="RlpA-like_DPBB"/>
</dbReference>
<comment type="subcellular location">
    <subcellularLocation>
        <location evidence="6">Secreted</location>
        <location evidence="6">Cell wall</location>
    </subcellularLocation>
    <subcellularLocation>
        <location evidence="6">Membrane</location>
        <topology evidence="6">Peripheral membrane protein</topology>
    </subcellularLocation>
</comment>
<dbReference type="InterPro" id="IPR036908">
    <property type="entry name" value="RlpA-like_sf"/>
</dbReference>
<dbReference type="EMBL" id="SWLB01000027">
    <property type="protein sequence ID" value="KAF3321483.1"/>
    <property type="molecule type" value="Genomic_DNA"/>
</dbReference>
<dbReference type="PANTHER" id="PTHR31867">
    <property type="entry name" value="EXPANSIN-A15"/>
    <property type="match status" value="1"/>
</dbReference>
<dbReference type="InterPro" id="IPR002963">
    <property type="entry name" value="Expansin"/>
</dbReference>
<reference evidence="9" key="1">
    <citation type="submission" date="2020-01" db="EMBL/GenBank/DDBJ databases">
        <title>Genome sequence of Kobresia littledalei, the first chromosome-level genome in the family Cyperaceae.</title>
        <authorList>
            <person name="Qu G."/>
        </authorList>
    </citation>
    <scope>NUCLEOTIDE SEQUENCE</scope>
    <source>
        <strain evidence="9">C.B.Clarke</strain>
        <tissue evidence="9">Leaf</tissue>
    </source>
</reference>
<proteinExistence type="inferred from homology"/>
<keyword evidence="5" id="KW-0472">Membrane</keyword>
<evidence type="ECO:0000256" key="3">
    <source>
        <dbReference type="ARBA" id="ARBA00022525"/>
    </source>
</evidence>
<dbReference type="OrthoDB" id="5823761at2759"/>
<dbReference type="InterPro" id="IPR036749">
    <property type="entry name" value="Expansin_CBD_sf"/>
</dbReference>
<evidence type="ECO:0000256" key="5">
    <source>
        <dbReference type="ARBA" id="ARBA00023136"/>
    </source>
</evidence>
<dbReference type="InterPro" id="IPR007117">
    <property type="entry name" value="Expansin_CBD"/>
</dbReference>
<evidence type="ECO:0000259" key="7">
    <source>
        <dbReference type="PROSITE" id="PS50842"/>
    </source>
</evidence>
<dbReference type="SMART" id="SM00837">
    <property type="entry name" value="DPBB_1"/>
    <property type="match status" value="1"/>
</dbReference>
<dbReference type="SUPFAM" id="SSF49590">
    <property type="entry name" value="PHL pollen allergen"/>
    <property type="match status" value="1"/>
</dbReference>
<dbReference type="AlphaFoldDB" id="A0A833QDQ5"/>
<protein>
    <recommendedName>
        <fullName evidence="6">Expansin</fullName>
    </recommendedName>
</protein>